<feature type="domain" description="Protein kinase" evidence="14">
    <location>
        <begin position="240"/>
        <end position="523"/>
    </location>
</feature>
<feature type="compositionally biased region" description="Low complexity" evidence="12">
    <location>
        <begin position="705"/>
        <end position="717"/>
    </location>
</feature>
<dbReference type="EMBL" id="LASV01000745">
    <property type="protein sequence ID" value="KKA16667.1"/>
    <property type="molecule type" value="Genomic_DNA"/>
</dbReference>
<dbReference type="InterPro" id="IPR017441">
    <property type="entry name" value="Protein_kinase_ATP_BS"/>
</dbReference>
<dbReference type="STRING" id="1408163.A0A0F4YEP9"/>
<feature type="compositionally biased region" description="Basic and acidic residues" evidence="12">
    <location>
        <begin position="581"/>
        <end position="590"/>
    </location>
</feature>
<dbReference type="PROSITE" id="PS50011">
    <property type="entry name" value="PROTEIN_KINASE_DOM"/>
    <property type="match status" value="1"/>
</dbReference>
<evidence type="ECO:0000256" key="11">
    <source>
        <dbReference type="SAM" id="Coils"/>
    </source>
</evidence>
<dbReference type="InterPro" id="IPR000253">
    <property type="entry name" value="FHA_dom"/>
</dbReference>
<evidence type="ECO:0000256" key="1">
    <source>
        <dbReference type="ARBA" id="ARBA00005575"/>
    </source>
</evidence>
<dbReference type="PANTHER" id="PTHR24350">
    <property type="entry name" value="SERINE/THREONINE-PROTEIN KINASE IAL-RELATED"/>
    <property type="match status" value="1"/>
</dbReference>
<organism evidence="15 16">
    <name type="scientific">Rasamsonia emersonii (strain ATCC 16479 / CBS 393.64 / IMI 116815)</name>
    <dbReference type="NCBI Taxonomy" id="1408163"/>
    <lineage>
        <taxon>Eukaryota</taxon>
        <taxon>Fungi</taxon>
        <taxon>Dikarya</taxon>
        <taxon>Ascomycota</taxon>
        <taxon>Pezizomycotina</taxon>
        <taxon>Eurotiomycetes</taxon>
        <taxon>Eurotiomycetidae</taxon>
        <taxon>Eurotiales</taxon>
        <taxon>Trichocomaceae</taxon>
        <taxon>Rasamsonia</taxon>
    </lineage>
</organism>
<keyword evidence="4 8" id="KW-0547">Nucleotide-binding</keyword>
<dbReference type="SUPFAM" id="SSF56112">
    <property type="entry name" value="Protein kinase-like (PK-like)"/>
    <property type="match status" value="1"/>
</dbReference>
<feature type="active site" description="Proton acceptor" evidence="7">
    <location>
        <position position="364"/>
    </location>
</feature>
<dbReference type="PROSITE" id="PS50006">
    <property type="entry name" value="FHA_DOMAIN"/>
    <property type="match status" value="1"/>
</dbReference>
<evidence type="ECO:0000256" key="7">
    <source>
        <dbReference type="PIRSR" id="PIRSR630616-1"/>
    </source>
</evidence>
<feature type="region of interest" description="Disordered" evidence="12">
    <location>
        <begin position="568"/>
        <end position="590"/>
    </location>
</feature>
<dbReference type="Gene3D" id="1.10.510.10">
    <property type="entry name" value="Transferase(Phosphotransferase) domain 1"/>
    <property type="match status" value="1"/>
</dbReference>
<accession>A0A0F4YEP9</accession>
<dbReference type="Proteomes" id="UP000053958">
    <property type="component" value="Unassembled WGS sequence"/>
</dbReference>
<feature type="compositionally biased region" description="Polar residues" evidence="12">
    <location>
        <begin position="821"/>
        <end position="837"/>
    </location>
</feature>
<evidence type="ECO:0000313" key="16">
    <source>
        <dbReference type="Proteomes" id="UP000053958"/>
    </source>
</evidence>
<evidence type="ECO:0000256" key="8">
    <source>
        <dbReference type="PIRSR" id="PIRSR630616-2"/>
    </source>
</evidence>
<evidence type="ECO:0000256" key="9">
    <source>
        <dbReference type="PIRSR" id="PIRSR630616-3"/>
    </source>
</evidence>
<dbReference type="GO" id="GO:0005524">
    <property type="term" value="F:ATP binding"/>
    <property type="evidence" value="ECO:0007669"/>
    <property type="project" value="UniProtKB-UniRule"/>
</dbReference>
<dbReference type="FunFam" id="1.10.510.10:FF:000861">
    <property type="entry name" value="Serine/threonine-protein kinase RAD53"/>
    <property type="match status" value="1"/>
</dbReference>
<keyword evidence="3" id="KW-0808">Transferase</keyword>
<dbReference type="Pfam" id="PF00069">
    <property type="entry name" value="Pkinase"/>
    <property type="match status" value="1"/>
</dbReference>
<evidence type="ECO:0000256" key="12">
    <source>
        <dbReference type="SAM" id="MobiDB-lite"/>
    </source>
</evidence>
<feature type="region of interest" description="Disordered" evidence="12">
    <location>
        <begin position="694"/>
        <end position="784"/>
    </location>
</feature>
<dbReference type="PROSITE" id="PS00107">
    <property type="entry name" value="PROTEIN_KINASE_ATP"/>
    <property type="match status" value="1"/>
</dbReference>
<comment type="caution">
    <text evidence="15">The sequence shown here is derived from an EMBL/GenBank/DDBJ whole genome shotgun (WGS) entry which is preliminary data.</text>
</comment>
<feature type="compositionally biased region" description="Low complexity" evidence="12">
    <location>
        <begin position="648"/>
        <end position="659"/>
    </location>
</feature>
<feature type="coiled-coil region" evidence="11">
    <location>
        <begin position="187"/>
        <end position="214"/>
    </location>
</feature>
<dbReference type="SUPFAM" id="SSF49879">
    <property type="entry name" value="SMAD/FHA domain"/>
    <property type="match status" value="1"/>
</dbReference>
<evidence type="ECO:0000259" key="14">
    <source>
        <dbReference type="PROSITE" id="PS50011"/>
    </source>
</evidence>
<dbReference type="Pfam" id="PF00498">
    <property type="entry name" value="FHA"/>
    <property type="match status" value="1"/>
</dbReference>
<protein>
    <submittedName>
        <fullName evidence="15">Protein kinase</fullName>
    </submittedName>
</protein>
<dbReference type="SMART" id="SM00240">
    <property type="entry name" value="FHA"/>
    <property type="match status" value="1"/>
</dbReference>
<dbReference type="InterPro" id="IPR008271">
    <property type="entry name" value="Ser/Thr_kinase_AS"/>
</dbReference>
<dbReference type="PROSITE" id="PS00108">
    <property type="entry name" value="PROTEIN_KINASE_ST"/>
    <property type="match status" value="1"/>
</dbReference>
<dbReference type="InterPro" id="IPR030616">
    <property type="entry name" value="Aur-like"/>
</dbReference>
<feature type="binding site" evidence="8 10">
    <location>
        <position position="269"/>
    </location>
    <ligand>
        <name>ATP</name>
        <dbReference type="ChEBI" id="CHEBI:30616"/>
    </ligand>
</feature>
<name>A0A0F4YEP9_RASE3</name>
<feature type="domain" description="FHA" evidence="13">
    <location>
        <begin position="91"/>
        <end position="145"/>
    </location>
</feature>
<reference evidence="15 16" key="1">
    <citation type="submission" date="2015-04" db="EMBL/GenBank/DDBJ databases">
        <authorList>
            <person name="Heijne W.H."/>
            <person name="Fedorova N.D."/>
            <person name="Nierman W.C."/>
            <person name="Vollebregt A.W."/>
            <person name="Zhao Z."/>
            <person name="Wu L."/>
            <person name="Kumar M."/>
            <person name="Stam H."/>
            <person name="van den Berg M.A."/>
            <person name="Pel H.J."/>
        </authorList>
    </citation>
    <scope>NUCLEOTIDE SEQUENCE [LARGE SCALE GENOMIC DNA]</scope>
    <source>
        <strain evidence="15 16">CBS 393.64</strain>
    </source>
</reference>
<gene>
    <name evidence="15" type="ORF">T310_9715</name>
</gene>
<evidence type="ECO:0000256" key="3">
    <source>
        <dbReference type="ARBA" id="ARBA00022679"/>
    </source>
</evidence>
<keyword evidence="11" id="KW-0175">Coiled coil</keyword>
<keyword evidence="2" id="KW-0723">Serine/threonine-protein kinase</keyword>
<evidence type="ECO:0000313" key="15">
    <source>
        <dbReference type="EMBL" id="KKA16667.1"/>
    </source>
</evidence>
<feature type="region of interest" description="Disordered" evidence="12">
    <location>
        <begin position="996"/>
        <end position="1025"/>
    </location>
</feature>
<dbReference type="GO" id="GO:0004674">
    <property type="term" value="F:protein serine/threonine kinase activity"/>
    <property type="evidence" value="ECO:0007669"/>
    <property type="project" value="UniProtKB-KW"/>
</dbReference>
<dbReference type="AlphaFoldDB" id="A0A0F4YEP9"/>
<dbReference type="RefSeq" id="XP_013323279.1">
    <property type="nucleotide sequence ID" value="XM_013467825.1"/>
</dbReference>
<evidence type="ECO:0000256" key="5">
    <source>
        <dbReference type="ARBA" id="ARBA00022777"/>
    </source>
</evidence>
<feature type="binding site" evidence="8">
    <location>
        <position position="384"/>
    </location>
    <ligand>
        <name>ATP</name>
        <dbReference type="ChEBI" id="CHEBI:30616"/>
    </ligand>
</feature>
<comment type="similarity">
    <text evidence="1">Belongs to the protein kinase superfamily. CAMK Ser/Thr protein kinase family. CHEK2 subfamily.</text>
</comment>
<dbReference type="InterPro" id="IPR011009">
    <property type="entry name" value="Kinase-like_dom_sf"/>
</dbReference>
<dbReference type="OrthoDB" id="504170at2759"/>
<dbReference type="InterPro" id="IPR000719">
    <property type="entry name" value="Prot_kinase_dom"/>
</dbReference>
<feature type="compositionally biased region" description="Polar residues" evidence="12">
    <location>
        <begin position="1"/>
        <end position="11"/>
    </location>
</feature>
<keyword evidence="16" id="KW-1185">Reference proteome</keyword>
<keyword evidence="6 8" id="KW-0067">ATP-binding</keyword>
<evidence type="ECO:0000256" key="10">
    <source>
        <dbReference type="PROSITE-ProRule" id="PRU10141"/>
    </source>
</evidence>
<feature type="compositionally biased region" description="Basic and acidic residues" evidence="12">
    <location>
        <begin position="1012"/>
        <end position="1025"/>
    </location>
</feature>
<dbReference type="CDD" id="cd05117">
    <property type="entry name" value="STKc_CAMK"/>
    <property type="match status" value="1"/>
</dbReference>
<evidence type="ECO:0000256" key="6">
    <source>
        <dbReference type="ARBA" id="ARBA00022840"/>
    </source>
</evidence>
<evidence type="ECO:0000256" key="4">
    <source>
        <dbReference type="ARBA" id="ARBA00022741"/>
    </source>
</evidence>
<evidence type="ECO:0000259" key="13">
    <source>
        <dbReference type="PROSITE" id="PS50006"/>
    </source>
</evidence>
<evidence type="ECO:0000256" key="2">
    <source>
        <dbReference type="ARBA" id="ARBA00022527"/>
    </source>
</evidence>
<sequence>MEPTQESTQPYSDPRRLGSHNSGLDEQDVSDIICILHPNSPAAHDAVAATARIAPQHILQRDDLEYDSSDTAARDIALRLSSSVKNLGAGFYFGRHPARCDVLLTPHQHSKHISNMHFRIFVNRDGILMLQDTSTNGTVVDSCRLWKPLNQTSRMLTNGSVITVVSDNIVKTEVRFVVRIPSRDGFAVQYTQNLLEYLERVQKYEANAKQQQVRAPPSQPVLQWTVGNPYGMHWTGGSLYNVTGQIGKGAFATVYKLATKQHGVVYAAKELDKRRFMKNGVLDQKVDNEMKIMRDLRHPNIVQYVDYHEHDRWIYIIMEYVAGGELSTYLQTHGKIAEDMVKIIARQVLHALAYLHKRKITHRDIKPDNILIASLDPLRVKLSDFGLSKVVQEETFLKTFCGTLLYCAPEVYPEYENYRQGVVRKRRRLGDPPPKTSPYDQSVDMWSLGAVLFHILCGSPPYVGRGDDRGAQMLRNIMTTDPDLDLLRREGVSEEGIDFVSRLLNRDPQARPKEQECFQHPWIADVPDIDEYSDDETFPAEQKKLGMIQETVEEELDASQLSIHDDFDKEQDSQKNSQTENEVKRPRLEEAEIRYPSLPHIESFSDTDVHHQKTPKRLFGEVTASALQNAEVLEDLDPNEFSGIDNASSSSFHSSSGESMGDVHGLTAVSSSPMPEFGGSAPSLMGAEALVGRLNMSSSDNGPSNPATPAANTPATPRSVRSREATPANQDLPEANQENSNPNEVTPKAIPLRRRIELPLPDTASESSNQDVHSNDEEDNPKPELHKRVAAELATTIDARTGKEISDLPATSYGATSDNFPGPTLQHNSKTPSTSAFSKPRPLLGKLTTLPGSIFDCTIRLEDRMTSWGRGLQTTVRYPKPMDARIPLYALEITFWKPGMEALIAAGTDWMTIPGVTAILSTKTSKCIWVNGVELRRGPDGREGFQWGKLYTGDIITVYQHPQHRDRYLKFRCEFYHGDSARPRPENEKGFIVRTALMQKTDSSQNQQTPVKQKERVEKVEKVEK</sequence>
<keyword evidence="5 15" id="KW-0418">Kinase</keyword>
<feature type="compositionally biased region" description="Polar residues" evidence="12">
    <location>
        <begin position="695"/>
        <end position="704"/>
    </location>
</feature>
<feature type="region of interest" description="Disordered" evidence="12">
    <location>
        <begin position="821"/>
        <end position="842"/>
    </location>
</feature>
<dbReference type="SMART" id="SM00220">
    <property type="entry name" value="S_TKc"/>
    <property type="match status" value="1"/>
</dbReference>
<dbReference type="Gene3D" id="2.60.200.20">
    <property type="match status" value="1"/>
</dbReference>
<feature type="compositionally biased region" description="Polar residues" evidence="12">
    <location>
        <begin position="998"/>
        <end position="1010"/>
    </location>
</feature>
<dbReference type="Gene3D" id="3.30.200.20">
    <property type="entry name" value="Phosphorylase Kinase, domain 1"/>
    <property type="match status" value="1"/>
</dbReference>
<feature type="region of interest" description="Disordered" evidence="12">
    <location>
        <begin position="638"/>
        <end position="671"/>
    </location>
</feature>
<dbReference type="GeneID" id="25321647"/>
<feature type="region of interest" description="Disordered" evidence="12">
    <location>
        <begin position="1"/>
        <end position="23"/>
    </location>
</feature>
<proteinExistence type="inferred from homology"/>
<dbReference type="FunFam" id="3.30.200.20:FF:000470">
    <property type="entry name" value="Serine/threonine-protein kinase RAD53"/>
    <property type="match status" value="1"/>
</dbReference>
<dbReference type="InterPro" id="IPR008984">
    <property type="entry name" value="SMAD_FHA_dom_sf"/>
</dbReference>
<feature type="cross-link" description="Glycyl lysine isopeptide (Lys-Gly) (interchain with G-Cter in SUMO2)" evidence="9">
    <location>
        <position position="366"/>
    </location>
</feature>